<dbReference type="PATRIC" id="fig|1299326.3.peg.6642"/>
<dbReference type="RefSeq" id="WP_155257064.1">
    <property type="nucleotide sequence ID" value="NZ_JAOA01000041.1"/>
</dbReference>
<dbReference type="Gene3D" id="1.10.1200.10">
    <property type="entry name" value="ACP-like"/>
    <property type="match status" value="1"/>
</dbReference>
<dbReference type="Proteomes" id="UP000020561">
    <property type="component" value="Unassembled WGS sequence"/>
</dbReference>
<sequence length="87" mass="9455">MAKLRQHYGERLEQLYTELAASQANELSELRRSGAHAPVLETVSRAAGALLGRRAPPCHPTRTSTDLGGDSLSALTFGNLLRGDLRR</sequence>
<dbReference type="EMBL" id="JAOA01000041">
    <property type="protein sequence ID" value="ETZ96614.1"/>
    <property type="molecule type" value="Genomic_DNA"/>
</dbReference>
<comment type="caution">
    <text evidence="1">The sequence shown here is derived from an EMBL/GenBank/DDBJ whole genome shotgun (WGS) entry which is preliminary data.</text>
</comment>
<dbReference type="AlphaFoldDB" id="X7XQZ8"/>
<name>X7XQZ8_MYCKA</name>
<gene>
    <name evidence="1" type="ORF">I545_6922</name>
</gene>
<protein>
    <recommendedName>
        <fullName evidence="3">Phosphopantetheine attachment site family protein</fullName>
    </recommendedName>
</protein>
<dbReference type="InterPro" id="IPR036736">
    <property type="entry name" value="ACP-like_sf"/>
</dbReference>
<organism evidence="1 2">
    <name type="scientific">Mycobacterium kansasii 662</name>
    <dbReference type="NCBI Taxonomy" id="1299326"/>
    <lineage>
        <taxon>Bacteria</taxon>
        <taxon>Bacillati</taxon>
        <taxon>Actinomycetota</taxon>
        <taxon>Actinomycetes</taxon>
        <taxon>Mycobacteriales</taxon>
        <taxon>Mycobacteriaceae</taxon>
        <taxon>Mycobacterium</taxon>
    </lineage>
</organism>
<evidence type="ECO:0000313" key="1">
    <source>
        <dbReference type="EMBL" id="ETZ96614.1"/>
    </source>
</evidence>
<accession>X7XQZ8</accession>
<evidence type="ECO:0000313" key="2">
    <source>
        <dbReference type="Proteomes" id="UP000020561"/>
    </source>
</evidence>
<reference evidence="1 2" key="1">
    <citation type="submission" date="2013-12" db="EMBL/GenBank/DDBJ databases">
        <authorList>
            <person name="Brown-Elliot B."/>
            <person name="Wallace R."/>
            <person name="Lenaerts A."/>
            <person name="Ordway D."/>
            <person name="DeGroote M.A."/>
            <person name="Parker T."/>
            <person name="Sizemore C."/>
            <person name="Tallon L.J."/>
            <person name="Sadzewicz L.K."/>
            <person name="Sengamalay N."/>
            <person name="Fraser C.M."/>
            <person name="Hine E."/>
            <person name="Shefchek K.A."/>
            <person name="Das S.P."/>
            <person name="Tettelin H."/>
        </authorList>
    </citation>
    <scope>NUCLEOTIDE SEQUENCE [LARGE SCALE GENOMIC DNA]</scope>
    <source>
        <strain evidence="1 2">662</strain>
    </source>
</reference>
<evidence type="ECO:0008006" key="3">
    <source>
        <dbReference type="Google" id="ProtNLM"/>
    </source>
</evidence>
<proteinExistence type="predicted"/>